<dbReference type="EMBL" id="CP003746">
    <property type="protein sequence ID" value="AFV00342.1"/>
    <property type="molecule type" value="Genomic_DNA"/>
</dbReference>
<keyword evidence="6 7" id="KW-0472">Membrane</keyword>
<evidence type="ECO:0000256" key="7">
    <source>
        <dbReference type="SAM" id="Phobius"/>
    </source>
</evidence>
<feature type="transmembrane region" description="Helical" evidence="7">
    <location>
        <begin position="315"/>
        <end position="339"/>
    </location>
</feature>
<comment type="similarity">
    <text evidence="2">Belongs to the ABC-4 integral membrane protein family. LolC/E subfamily.</text>
</comment>
<feature type="domain" description="ABC3 transporter permease C-terminal" evidence="8">
    <location>
        <begin position="276"/>
        <end position="403"/>
    </location>
</feature>
<feature type="domain" description="MacB-like periplasmic core" evidence="9">
    <location>
        <begin position="25"/>
        <end position="243"/>
    </location>
</feature>
<evidence type="ECO:0000313" key="10">
    <source>
        <dbReference type="EMBL" id="AFV00342.1"/>
    </source>
</evidence>
<evidence type="ECO:0000256" key="1">
    <source>
        <dbReference type="ARBA" id="ARBA00004651"/>
    </source>
</evidence>
<dbReference type="InterPro" id="IPR051447">
    <property type="entry name" value="Lipoprotein-release_system"/>
</dbReference>
<evidence type="ECO:0008006" key="12">
    <source>
        <dbReference type="Google" id="ProtNLM"/>
    </source>
</evidence>
<dbReference type="Proteomes" id="UP000000466">
    <property type="component" value="Chromosome"/>
</dbReference>
<evidence type="ECO:0000256" key="6">
    <source>
        <dbReference type="ARBA" id="ARBA00023136"/>
    </source>
</evidence>
<feature type="transmembrane region" description="Helical" evidence="7">
    <location>
        <begin position="377"/>
        <end position="399"/>
    </location>
</feature>
<name>K4KMU5_SIMAS</name>
<evidence type="ECO:0000259" key="9">
    <source>
        <dbReference type="Pfam" id="PF12704"/>
    </source>
</evidence>
<evidence type="ECO:0000256" key="4">
    <source>
        <dbReference type="ARBA" id="ARBA00022692"/>
    </source>
</evidence>
<dbReference type="GO" id="GO:0044874">
    <property type="term" value="P:lipoprotein localization to outer membrane"/>
    <property type="evidence" value="ECO:0007669"/>
    <property type="project" value="TreeGrafter"/>
</dbReference>
<dbReference type="PANTHER" id="PTHR30489:SF0">
    <property type="entry name" value="LIPOPROTEIN-RELEASING SYSTEM TRANSMEMBRANE PROTEIN LOLE"/>
    <property type="match status" value="1"/>
</dbReference>
<feature type="transmembrane region" description="Helical" evidence="7">
    <location>
        <begin position="271"/>
        <end position="295"/>
    </location>
</feature>
<evidence type="ECO:0000313" key="11">
    <source>
        <dbReference type="Proteomes" id="UP000000466"/>
    </source>
</evidence>
<sequence length="410" mass="44602">MNGSSALTALVAIGWRNLWRNSRRTLIMLAAISVGVWAMIFMTALIRGMLDDMIHGAVSNFLDHGQIRHQQYADDPSIDNRLPAPGPALASALDRETRHWSQRIRVPAVIASERETTGVQLLAIDPQREAHLSFIAQAVVHGRYLENADDPGIIIGESLADQLETRLGRRIVVMTQGPDNQVADRGFRIVGIYRTALKNREKMWAFISLNTAQQFLGVGDDVTEIGWQLPDYNQAPAVAATLARDAGNADSRAWQDIDKFLNSSLSMMDGFVLVWILIVFTALSFGLVNTLAMAVFERMREFGLMKALGLKPSAIVLLVLAESLSLIALGLALGNALAWVSIRSMAGGIDISAVAQGMEMMGASAVLRPALYTHDLWLANAVVLGLGTLASCLPAWRAARLDPIAALRKS</sequence>
<dbReference type="GO" id="GO:0098797">
    <property type="term" value="C:plasma membrane protein complex"/>
    <property type="evidence" value="ECO:0007669"/>
    <property type="project" value="TreeGrafter"/>
</dbReference>
<dbReference type="KEGG" id="saga:M5M_16045"/>
<keyword evidence="5 7" id="KW-1133">Transmembrane helix</keyword>
<dbReference type="eggNOG" id="COG4591">
    <property type="taxonomic scope" value="Bacteria"/>
</dbReference>
<feature type="transmembrane region" description="Helical" evidence="7">
    <location>
        <begin position="26"/>
        <end position="46"/>
    </location>
</feature>
<reference evidence="10 11" key="1">
    <citation type="journal article" date="2013" name="Genome Announc.">
        <title>Complete genome sequence of Simiduia agarivorans SA1(T), a marine bacterium able to degrade a variety of polysaccharides.</title>
        <authorList>
            <person name="Lin S.Y."/>
            <person name="Shieh W.Y."/>
            <person name="Chen J.S."/>
            <person name="Tang S.L."/>
        </authorList>
    </citation>
    <scope>NUCLEOTIDE SEQUENCE [LARGE SCALE GENOMIC DNA]</scope>
    <source>
        <strain evidence="11">DSM 21679 / JCM 13881 / BCRC 17597 / SA1</strain>
    </source>
</reference>
<dbReference type="HOGENOM" id="CLU_000604_8_6_6"/>
<gene>
    <name evidence="10" type="ordered locus">M5M_16045</name>
</gene>
<comment type="subcellular location">
    <subcellularLocation>
        <location evidence="1">Cell membrane</location>
        <topology evidence="1">Multi-pass membrane protein</topology>
    </subcellularLocation>
</comment>
<keyword evidence="11" id="KW-1185">Reference proteome</keyword>
<evidence type="ECO:0000256" key="2">
    <source>
        <dbReference type="ARBA" id="ARBA00005236"/>
    </source>
</evidence>
<dbReference type="Pfam" id="PF02687">
    <property type="entry name" value="FtsX"/>
    <property type="match status" value="1"/>
</dbReference>
<evidence type="ECO:0000256" key="5">
    <source>
        <dbReference type="ARBA" id="ARBA00022989"/>
    </source>
</evidence>
<proteinExistence type="inferred from homology"/>
<protein>
    <recommendedName>
        <fullName evidence="12">ABC transporter permease</fullName>
    </recommendedName>
</protein>
<organism evidence="10 11">
    <name type="scientific">Simiduia agarivorans (strain DSM 21679 / JCM 13881 / BCRC 17597 / SA1)</name>
    <dbReference type="NCBI Taxonomy" id="1117647"/>
    <lineage>
        <taxon>Bacteria</taxon>
        <taxon>Pseudomonadati</taxon>
        <taxon>Pseudomonadota</taxon>
        <taxon>Gammaproteobacteria</taxon>
        <taxon>Cellvibrionales</taxon>
        <taxon>Cellvibrionaceae</taxon>
        <taxon>Simiduia</taxon>
    </lineage>
</organism>
<keyword evidence="3" id="KW-1003">Cell membrane</keyword>
<accession>K4KMU5</accession>
<keyword evidence="4 7" id="KW-0812">Transmembrane</keyword>
<dbReference type="RefSeq" id="WP_015048494.1">
    <property type="nucleotide sequence ID" value="NC_018868.3"/>
</dbReference>
<dbReference type="AlphaFoldDB" id="K4KMU5"/>
<dbReference type="InterPro" id="IPR003838">
    <property type="entry name" value="ABC3_permease_C"/>
</dbReference>
<dbReference type="PANTHER" id="PTHR30489">
    <property type="entry name" value="LIPOPROTEIN-RELEASING SYSTEM TRANSMEMBRANE PROTEIN LOLE"/>
    <property type="match status" value="1"/>
</dbReference>
<evidence type="ECO:0000256" key="3">
    <source>
        <dbReference type="ARBA" id="ARBA00022475"/>
    </source>
</evidence>
<dbReference type="OrthoDB" id="9770036at2"/>
<dbReference type="InterPro" id="IPR025857">
    <property type="entry name" value="MacB_PCD"/>
</dbReference>
<dbReference type="Pfam" id="PF12704">
    <property type="entry name" value="MacB_PCD"/>
    <property type="match status" value="1"/>
</dbReference>
<dbReference type="STRING" id="1117647.M5M_16045"/>
<evidence type="ECO:0000259" key="8">
    <source>
        <dbReference type="Pfam" id="PF02687"/>
    </source>
</evidence>